<evidence type="ECO:0000256" key="1">
    <source>
        <dbReference type="ARBA" id="ARBA00006484"/>
    </source>
</evidence>
<sequence>MDTDLKDKTVLITGGGSGIGAAAAHYLAEQGAKVAIVGRRQKQLEAVAESCGAFYTMADMADSQQAADAIARIINHFGHLDRLVANAGGHGFSRVDETDDTAWQQSLNGNLNSAFVTARAALPQLLQQRGSIVVISSLAGLFAGPDVAGYTVTKHALIGLTKSMARDYGEYGVRVNAICPGWVCTPMADEEMMQLASRRGWGADIAAGYREVTKNLPLARPAQPEEIAAVISFLLSAQASYITGTTLVVDGGAHIVDLPTLSFSSRF</sequence>
<evidence type="ECO:0000256" key="2">
    <source>
        <dbReference type="ARBA" id="ARBA00023002"/>
    </source>
</evidence>
<comment type="caution">
    <text evidence="4">The sequence shown here is derived from an EMBL/GenBank/DDBJ whole genome shotgun (WGS) entry which is preliminary data.</text>
</comment>
<keyword evidence="5" id="KW-1185">Reference proteome</keyword>
<reference evidence="4 5" key="1">
    <citation type="submission" date="2017-10" db="EMBL/GenBank/DDBJ databases">
        <title>Draft genome of two endophytic bacteria isolated from 'guarana' Paullinia cupana (Mart.) Ducke.</title>
        <authorList>
            <person name="Siqueira K.A."/>
            <person name="Liotti R.G."/>
            <person name="Mendes T.A."/>
            <person name="Soares M.A."/>
        </authorList>
    </citation>
    <scope>NUCLEOTIDE SEQUENCE [LARGE SCALE GENOMIC DNA]</scope>
    <source>
        <strain evidence="4 5">342</strain>
    </source>
</reference>
<dbReference type="PANTHER" id="PTHR42760:SF37">
    <property type="entry name" value="CLAVALDEHYDE DEHYDROGENASE"/>
    <property type="match status" value="1"/>
</dbReference>
<dbReference type="InterPro" id="IPR020904">
    <property type="entry name" value="Sc_DH/Rdtase_CS"/>
</dbReference>
<dbReference type="RefSeq" id="WP_105595126.1">
    <property type="nucleotide sequence ID" value="NZ_PDET01000023.1"/>
</dbReference>
<dbReference type="InterPro" id="IPR002347">
    <property type="entry name" value="SDR_fam"/>
</dbReference>
<dbReference type="CDD" id="cd05233">
    <property type="entry name" value="SDR_c"/>
    <property type="match status" value="1"/>
</dbReference>
<dbReference type="GO" id="GO:0016616">
    <property type="term" value="F:oxidoreductase activity, acting on the CH-OH group of donors, NAD or NADP as acceptor"/>
    <property type="evidence" value="ECO:0007669"/>
    <property type="project" value="UniProtKB-ARBA"/>
</dbReference>
<dbReference type="PANTHER" id="PTHR42760">
    <property type="entry name" value="SHORT-CHAIN DEHYDROGENASES/REDUCTASES FAMILY MEMBER"/>
    <property type="match status" value="1"/>
</dbReference>
<keyword evidence="2" id="KW-0560">Oxidoreductase</keyword>
<dbReference type="OrthoDB" id="9806974at2"/>
<dbReference type="SMART" id="SM00822">
    <property type="entry name" value="PKS_KR"/>
    <property type="match status" value="1"/>
</dbReference>
<dbReference type="Proteomes" id="UP000239181">
    <property type="component" value="Unassembled WGS sequence"/>
</dbReference>
<dbReference type="PROSITE" id="PS00061">
    <property type="entry name" value="ADH_SHORT"/>
    <property type="match status" value="1"/>
</dbReference>
<dbReference type="FunFam" id="3.40.50.720:FF:000084">
    <property type="entry name" value="Short-chain dehydrogenase reductase"/>
    <property type="match status" value="1"/>
</dbReference>
<evidence type="ECO:0000313" key="4">
    <source>
        <dbReference type="EMBL" id="PRD13019.1"/>
    </source>
</evidence>
<gene>
    <name evidence="4" type="ORF">CQW29_23280</name>
</gene>
<dbReference type="AlphaFoldDB" id="A0A2S9I5F6"/>
<proteinExistence type="inferred from homology"/>
<dbReference type="PRINTS" id="PR00080">
    <property type="entry name" value="SDRFAMILY"/>
</dbReference>
<dbReference type="InterPro" id="IPR057326">
    <property type="entry name" value="KR_dom"/>
</dbReference>
<dbReference type="SUPFAM" id="SSF51735">
    <property type="entry name" value="NAD(P)-binding Rossmann-fold domains"/>
    <property type="match status" value="1"/>
</dbReference>
<dbReference type="Pfam" id="PF13561">
    <property type="entry name" value="adh_short_C2"/>
    <property type="match status" value="1"/>
</dbReference>
<evidence type="ECO:0000313" key="5">
    <source>
        <dbReference type="Proteomes" id="UP000239181"/>
    </source>
</evidence>
<dbReference type="InterPro" id="IPR036291">
    <property type="entry name" value="NAD(P)-bd_dom_sf"/>
</dbReference>
<dbReference type="PRINTS" id="PR00081">
    <property type="entry name" value="GDHRDH"/>
</dbReference>
<organism evidence="4 5">
    <name type="scientific">Pantoea coffeiphila</name>
    <dbReference type="NCBI Taxonomy" id="1465635"/>
    <lineage>
        <taxon>Bacteria</taxon>
        <taxon>Pseudomonadati</taxon>
        <taxon>Pseudomonadota</taxon>
        <taxon>Gammaproteobacteria</taxon>
        <taxon>Enterobacterales</taxon>
        <taxon>Erwiniaceae</taxon>
        <taxon>Pantoea</taxon>
    </lineage>
</organism>
<accession>A0A2S9I5F6</accession>
<protein>
    <submittedName>
        <fullName evidence="4">3-oxoacyl-ACP reductase</fullName>
    </submittedName>
</protein>
<comment type="similarity">
    <text evidence="1">Belongs to the short-chain dehydrogenases/reductases (SDR) family.</text>
</comment>
<evidence type="ECO:0000259" key="3">
    <source>
        <dbReference type="SMART" id="SM00822"/>
    </source>
</evidence>
<dbReference type="EMBL" id="PDET01000023">
    <property type="protein sequence ID" value="PRD13019.1"/>
    <property type="molecule type" value="Genomic_DNA"/>
</dbReference>
<dbReference type="Gene3D" id="3.40.50.720">
    <property type="entry name" value="NAD(P)-binding Rossmann-like Domain"/>
    <property type="match status" value="1"/>
</dbReference>
<name>A0A2S9I5F6_9GAMM</name>
<feature type="domain" description="Ketoreductase" evidence="3">
    <location>
        <begin position="8"/>
        <end position="182"/>
    </location>
</feature>